<proteinExistence type="predicted"/>
<comment type="caution">
    <text evidence="2">The sequence shown here is derived from an EMBL/GenBank/DDBJ whole genome shotgun (WGS) entry which is preliminary data.</text>
</comment>
<gene>
    <name evidence="2" type="ORF">GCM10011529_13170</name>
</gene>
<evidence type="ECO:0000313" key="3">
    <source>
        <dbReference type="Proteomes" id="UP000635071"/>
    </source>
</evidence>
<evidence type="ECO:0000313" key="2">
    <source>
        <dbReference type="EMBL" id="GGE08115.1"/>
    </source>
</evidence>
<evidence type="ECO:0000256" key="1">
    <source>
        <dbReference type="SAM" id="MobiDB-lite"/>
    </source>
</evidence>
<dbReference type="AlphaFoldDB" id="A0A916ZPT0"/>
<dbReference type="Proteomes" id="UP000635071">
    <property type="component" value="Unassembled WGS sequence"/>
</dbReference>
<protein>
    <submittedName>
        <fullName evidence="2">Uncharacterized protein</fullName>
    </submittedName>
</protein>
<reference evidence="2" key="1">
    <citation type="journal article" date="2014" name="Int. J. Syst. Evol. Microbiol.">
        <title>Complete genome sequence of Corynebacterium casei LMG S-19264T (=DSM 44701T), isolated from a smear-ripened cheese.</title>
        <authorList>
            <consortium name="US DOE Joint Genome Institute (JGI-PGF)"/>
            <person name="Walter F."/>
            <person name="Albersmeier A."/>
            <person name="Kalinowski J."/>
            <person name="Ruckert C."/>
        </authorList>
    </citation>
    <scope>NUCLEOTIDE SEQUENCE</scope>
    <source>
        <strain evidence="2">CGMCC 1.15519</strain>
    </source>
</reference>
<name>A0A916ZPT0_9SPHN</name>
<sequence>MAGAKKLNVAVAKSNKTVGQNSAPTDPLRAIGGTDHIAFNAMLMRQALASFPAGFADVAKPDGFDAVATGLIAIAPRDAHEGMIAVQMLGLHNATMECLKRAVYEGQTFEGREMNLTQAAKLSRSYALLMDCLGRHRGGGTQKIIVERVTVNAGGQAIVGNVAHVREGVPRKTEEQPHAKQIAHAPLTSLPGLNPSLDAVPVASYEKRPLPNARRPIARRTKG</sequence>
<accession>A0A916ZPT0</accession>
<dbReference type="RefSeq" id="WP_188762151.1">
    <property type="nucleotide sequence ID" value="NZ_BMJM01000004.1"/>
</dbReference>
<organism evidence="2 3">
    <name type="scientific">Sandarakinorhabdus glacialis</name>
    <dbReference type="NCBI Taxonomy" id="1614636"/>
    <lineage>
        <taxon>Bacteria</taxon>
        <taxon>Pseudomonadati</taxon>
        <taxon>Pseudomonadota</taxon>
        <taxon>Alphaproteobacteria</taxon>
        <taxon>Sphingomonadales</taxon>
        <taxon>Sphingosinicellaceae</taxon>
        <taxon>Sandarakinorhabdus</taxon>
    </lineage>
</organism>
<reference evidence="2" key="2">
    <citation type="submission" date="2020-09" db="EMBL/GenBank/DDBJ databases">
        <authorList>
            <person name="Sun Q."/>
            <person name="Zhou Y."/>
        </authorList>
    </citation>
    <scope>NUCLEOTIDE SEQUENCE</scope>
    <source>
        <strain evidence="2">CGMCC 1.15519</strain>
    </source>
</reference>
<keyword evidence="3" id="KW-1185">Reference proteome</keyword>
<dbReference type="EMBL" id="BMJM01000004">
    <property type="protein sequence ID" value="GGE08115.1"/>
    <property type="molecule type" value="Genomic_DNA"/>
</dbReference>
<feature type="region of interest" description="Disordered" evidence="1">
    <location>
        <begin position="204"/>
        <end position="223"/>
    </location>
</feature>